<dbReference type="InterPro" id="IPR028082">
    <property type="entry name" value="Peripla_BP_I"/>
</dbReference>
<keyword evidence="2" id="KW-0812">Transmembrane</keyword>
<evidence type="ECO:0000256" key="2">
    <source>
        <dbReference type="ARBA" id="ARBA00022692"/>
    </source>
</evidence>
<evidence type="ECO:0000256" key="3">
    <source>
        <dbReference type="ARBA" id="ARBA00022989"/>
    </source>
</evidence>
<comment type="caution">
    <text evidence="6">The sequence shown here is derived from an EMBL/GenBank/DDBJ whole genome shotgun (WGS) entry which is preliminary data.</text>
</comment>
<reference evidence="6 7" key="1">
    <citation type="submission" date="2020-09" db="EMBL/GenBank/DDBJ databases">
        <title>De no assembly of potato wild relative species, Solanum commersonii.</title>
        <authorList>
            <person name="Cho K."/>
        </authorList>
    </citation>
    <scope>NUCLEOTIDE SEQUENCE [LARGE SCALE GENOMIC DNA]</scope>
    <source>
        <strain evidence="6">LZ3.2</strain>
        <tissue evidence="6">Leaf</tissue>
    </source>
</reference>
<organism evidence="6 7">
    <name type="scientific">Solanum commersonii</name>
    <name type="common">Commerson's wild potato</name>
    <name type="synonym">Commerson's nightshade</name>
    <dbReference type="NCBI Taxonomy" id="4109"/>
    <lineage>
        <taxon>Eukaryota</taxon>
        <taxon>Viridiplantae</taxon>
        <taxon>Streptophyta</taxon>
        <taxon>Embryophyta</taxon>
        <taxon>Tracheophyta</taxon>
        <taxon>Spermatophyta</taxon>
        <taxon>Magnoliopsida</taxon>
        <taxon>eudicotyledons</taxon>
        <taxon>Gunneridae</taxon>
        <taxon>Pentapetalae</taxon>
        <taxon>asterids</taxon>
        <taxon>lamiids</taxon>
        <taxon>Solanales</taxon>
        <taxon>Solanaceae</taxon>
        <taxon>Solanoideae</taxon>
        <taxon>Solaneae</taxon>
        <taxon>Solanum</taxon>
    </lineage>
</organism>
<evidence type="ECO:0000313" key="6">
    <source>
        <dbReference type="EMBL" id="KAG5632431.1"/>
    </source>
</evidence>
<feature type="domain" description="Receptor ligand binding region" evidence="5">
    <location>
        <begin position="7"/>
        <end position="80"/>
    </location>
</feature>
<dbReference type="EMBL" id="JACXVP010000001">
    <property type="protein sequence ID" value="KAG5632431.1"/>
    <property type="molecule type" value="Genomic_DNA"/>
</dbReference>
<dbReference type="SUPFAM" id="SSF53822">
    <property type="entry name" value="Periplasmic binding protein-like I"/>
    <property type="match status" value="1"/>
</dbReference>
<keyword evidence="4" id="KW-0472">Membrane</keyword>
<dbReference type="Proteomes" id="UP000824120">
    <property type="component" value="Chromosome 1"/>
</dbReference>
<dbReference type="InterPro" id="IPR001828">
    <property type="entry name" value="ANF_lig-bd_rcpt"/>
</dbReference>
<sequence>MVDVELDVYGLWAYDFGTSLAMAVEKSKISGASYRKPNVLGNETDVEAFGVSRDGPKLLQAILNTTFKGLSGNFQIVDGQFLGVTNKWKETKNWSSSEGWFHRVCESYKSLTTNTTIVTGYCINVFDAVMESLPYYIPYEYVHFAAPDGKSASGYNELVYQVFLGVNF</sequence>
<dbReference type="PANTHER" id="PTHR34836">
    <property type="entry name" value="OS06G0188250 PROTEIN"/>
    <property type="match status" value="1"/>
</dbReference>
<proteinExistence type="predicted"/>
<name>A0A9J6B7M7_SOLCO</name>
<evidence type="ECO:0000256" key="4">
    <source>
        <dbReference type="ARBA" id="ARBA00023136"/>
    </source>
</evidence>
<dbReference type="InterPro" id="IPR015683">
    <property type="entry name" value="Ionotropic_Glu_rcpt"/>
</dbReference>
<dbReference type="OrthoDB" id="5984008at2759"/>
<keyword evidence="7" id="KW-1185">Reference proteome</keyword>
<keyword evidence="3" id="KW-1133">Transmembrane helix</keyword>
<evidence type="ECO:0000313" key="7">
    <source>
        <dbReference type="Proteomes" id="UP000824120"/>
    </source>
</evidence>
<dbReference type="Gene3D" id="3.40.190.10">
    <property type="entry name" value="Periplasmic binding protein-like II"/>
    <property type="match status" value="1"/>
</dbReference>
<dbReference type="PANTHER" id="PTHR34836:SF1">
    <property type="entry name" value="OS09G0428600 PROTEIN"/>
    <property type="match status" value="1"/>
</dbReference>
<comment type="subcellular location">
    <subcellularLocation>
        <location evidence="1">Membrane</location>
    </subcellularLocation>
</comment>
<dbReference type="Pfam" id="PF01094">
    <property type="entry name" value="ANF_receptor"/>
    <property type="match status" value="1"/>
</dbReference>
<dbReference type="GO" id="GO:0016020">
    <property type="term" value="C:membrane"/>
    <property type="evidence" value="ECO:0007669"/>
    <property type="project" value="UniProtKB-SubCell"/>
</dbReference>
<accession>A0A9J6B7M7</accession>
<gene>
    <name evidence="6" type="ORF">H5410_004148</name>
</gene>
<protein>
    <recommendedName>
        <fullName evidence="5">Receptor ligand binding region domain-containing protein</fullName>
    </recommendedName>
</protein>
<dbReference type="Gene3D" id="3.40.50.2300">
    <property type="match status" value="1"/>
</dbReference>
<evidence type="ECO:0000259" key="5">
    <source>
        <dbReference type="Pfam" id="PF01094"/>
    </source>
</evidence>
<dbReference type="AlphaFoldDB" id="A0A9J6B7M7"/>
<evidence type="ECO:0000256" key="1">
    <source>
        <dbReference type="ARBA" id="ARBA00004370"/>
    </source>
</evidence>